<keyword evidence="1" id="KW-0378">Hydrolase</keyword>
<dbReference type="InterPro" id="IPR000868">
    <property type="entry name" value="Isochorismatase-like_dom"/>
</dbReference>
<dbReference type="SUPFAM" id="SSF52499">
    <property type="entry name" value="Isochorismatase-like hydrolases"/>
    <property type="match status" value="1"/>
</dbReference>
<dbReference type="InterPro" id="IPR050272">
    <property type="entry name" value="Isochorismatase-like_hydrls"/>
</dbReference>
<keyword evidence="4" id="KW-1185">Reference proteome</keyword>
<evidence type="ECO:0000313" key="4">
    <source>
        <dbReference type="Proteomes" id="UP000236327"/>
    </source>
</evidence>
<accession>A0A2K2G6T9</accession>
<protein>
    <submittedName>
        <fullName evidence="3">Isochorismatase</fullName>
    </submittedName>
</protein>
<sequence length="212" mass="22557">MADLPHVADPGDMIAPARTALIVVDVQVDFASAKGLIGRHGTDMAAAEAAIDHIEPLIAAARSAGATVGFMRVMTRPETDANALVTLMVRRGMPGAEGICRVGSGGEDYYRLFPEPGDIEVEKRAYSSFHGTDLEAQLHARGIDTLVMTGLTTDCCVDSTTRDAFHRDFHTFVVSDACAAFDPDLHSHALRALSQHTSLLVTSEAVIAAWAP</sequence>
<comment type="caution">
    <text evidence="3">The sequence shown here is derived from an EMBL/GenBank/DDBJ whole genome shotgun (WGS) entry which is preliminary data.</text>
</comment>
<dbReference type="CDD" id="cd00431">
    <property type="entry name" value="cysteine_hydrolases"/>
    <property type="match status" value="1"/>
</dbReference>
<evidence type="ECO:0000313" key="3">
    <source>
        <dbReference type="EMBL" id="PNU06740.1"/>
    </source>
</evidence>
<dbReference type="EMBL" id="LYMM01000001">
    <property type="protein sequence ID" value="PNU06740.1"/>
    <property type="molecule type" value="Genomic_DNA"/>
</dbReference>
<proteinExistence type="predicted"/>
<dbReference type="PRINTS" id="PR01398">
    <property type="entry name" value="ISCHRISMTASE"/>
</dbReference>
<name>A0A2K2G6T9_9SPHN</name>
<gene>
    <name evidence="3" type="ORF">A8V01_00700</name>
</gene>
<dbReference type="GO" id="GO:0008908">
    <property type="term" value="F:isochorismatase activity"/>
    <property type="evidence" value="ECO:0007669"/>
    <property type="project" value="InterPro"/>
</dbReference>
<dbReference type="InterPro" id="IPR016291">
    <property type="entry name" value="Isochorismatase"/>
</dbReference>
<dbReference type="RefSeq" id="WP_103094032.1">
    <property type="nucleotide sequence ID" value="NZ_LYMM01000001.1"/>
</dbReference>
<dbReference type="AlphaFoldDB" id="A0A2K2G6T9"/>
<dbReference type="Pfam" id="PF00857">
    <property type="entry name" value="Isochorismatase"/>
    <property type="match status" value="1"/>
</dbReference>
<evidence type="ECO:0000256" key="1">
    <source>
        <dbReference type="ARBA" id="ARBA00022801"/>
    </source>
</evidence>
<organism evidence="3 4">
    <name type="scientific">Novosphingobium guangzhouense</name>
    <dbReference type="NCBI Taxonomy" id="1850347"/>
    <lineage>
        <taxon>Bacteria</taxon>
        <taxon>Pseudomonadati</taxon>
        <taxon>Pseudomonadota</taxon>
        <taxon>Alphaproteobacteria</taxon>
        <taxon>Sphingomonadales</taxon>
        <taxon>Sphingomonadaceae</taxon>
        <taxon>Novosphingobium</taxon>
    </lineage>
</organism>
<dbReference type="InterPro" id="IPR036380">
    <property type="entry name" value="Isochorismatase-like_sf"/>
</dbReference>
<feature type="domain" description="Isochorismatase-like" evidence="2">
    <location>
        <begin position="19"/>
        <end position="204"/>
    </location>
</feature>
<dbReference type="PANTHER" id="PTHR43540">
    <property type="entry name" value="PEROXYUREIDOACRYLATE/UREIDOACRYLATE AMIDOHYDROLASE-RELATED"/>
    <property type="match status" value="1"/>
</dbReference>
<evidence type="ECO:0000259" key="2">
    <source>
        <dbReference type="Pfam" id="PF00857"/>
    </source>
</evidence>
<reference evidence="3 4" key="1">
    <citation type="submission" date="2016-05" db="EMBL/GenBank/DDBJ databases">
        <title>Complete genome sequence of Novosphingobium guangzhouense SA925(T).</title>
        <authorList>
            <person name="Sha S."/>
        </authorList>
    </citation>
    <scope>NUCLEOTIDE SEQUENCE [LARGE SCALE GENOMIC DNA]</scope>
    <source>
        <strain evidence="3 4">SA925</strain>
    </source>
</reference>
<dbReference type="OrthoDB" id="9807387at2"/>
<dbReference type="Proteomes" id="UP000236327">
    <property type="component" value="Unassembled WGS sequence"/>
</dbReference>
<dbReference type="Gene3D" id="3.40.50.850">
    <property type="entry name" value="Isochorismatase-like"/>
    <property type="match status" value="1"/>
</dbReference>